<sequence>MKRLLPLIFLAACGAQPAPQMWGAEQTEVTRNGRHYVVFQKGSMVEIIRLGYARRGEHQQIRADMIELIPQVTGCRLRETSLQGDSGEMRGLVTC</sequence>
<evidence type="ECO:0000313" key="1">
    <source>
        <dbReference type="EMBL" id="PTE13099.1"/>
    </source>
</evidence>
<dbReference type="RefSeq" id="WP_107674422.1">
    <property type="nucleotide sequence ID" value="NZ_PZKE01000019.1"/>
</dbReference>
<accession>A0A2T4J5C5</accession>
<dbReference type="AlphaFoldDB" id="A0A2T4J5C5"/>
<keyword evidence="2" id="KW-1185">Reference proteome</keyword>
<protein>
    <submittedName>
        <fullName evidence="1">Uncharacterized protein</fullName>
    </submittedName>
</protein>
<organism evidence="1 2">
    <name type="scientific">Fuscovulum blasticum DSM 2131</name>
    <dbReference type="NCBI Taxonomy" id="1188250"/>
    <lineage>
        <taxon>Bacteria</taxon>
        <taxon>Pseudomonadati</taxon>
        <taxon>Pseudomonadota</taxon>
        <taxon>Alphaproteobacteria</taxon>
        <taxon>Rhodobacterales</taxon>
        <taxon>Paracoccaceae</taxon>
        <taxon>Pseudogemmobacter</taxon>
    </lineage>
</organism>
<proteinExistence type="predicted"/>
<gene>
    <name evidence="1" type="ORF">C5F44_15310</name>
</gene>
<comment type="caution">
    <text evidence="1">The sequence shown here is derived from an EMBL/GenBank/DDBJ whole genome shotgun (WGS) entry which is preliminary data.</text>
</comment>
<reference evidence="1 2" key="1">
    <citation type="submission" date="2018-03" db="EMBL/GenBank/DDBJ databases">
        <title>Rhodobacter blasticus.</title>
        <authorList>
            <person name="Meyer T.E."/>
            <person name="Miller S."/>
            <person name="Lodha T."/>
            <person name="Gandham S."/>
            <person name="Chintalapati S."/>
            <person name="Chintalapati V.R."/>
        </authorList>
    </citation>
    <scope>NUCLEOTIDE SEQUENCE [LARGE SCALE GENOMIC DNA]</scope>
    <source>
        <strain evidence="1 2">DSM 2131</strain>
    </source>
</reference>
<dbReference type="Proteomes" id="UP000241362">
    <property type="component" value="Unassembled WGS sequence"/>
</dbReference>
<dbReference type="EMBL" id="PZKE01000019">
    <property type="protein sequence ID" value="PTE13099.1"/>
    <property type="molecule type" value="Genomic_DNA"/>
</dbReference>
<name>A0A2T4J5C5_FUSBL</name>
<evidence type="ECO:0000313" key="2">
    <source>
        <dbReference type="Proteomes" id="UP000241362"/>
    </source>
</evidence>